<proteinExistence type="predicted"/>
<reference evidence="1 2" key="1">
    <citation type="submission" date="2017-12" db="EMBL/GenBank/DDBJ databases">
        <title>Integrating genomic resources of turbot (Scophthalmus maximus) in depth evaluation of genetic and physical mapping variation across individuals.</title>
        <authorList>
            <person name="Martinez P."/>
        </authorList>
    </citation>
    <scope>NUCLEOTIDE SEQUENCE [LARGE SCALE GENOMIC DNA]</scope>
</reference>
<organism evidence="1 2">
    <name type="scientific">Scophthalmus maximus</name>
    <name type="common">Turbot</name>
    <name type="synonym">Psetta maxima</name>
    <dbReference type="NCBI Taxonomy" id="52904"/>
    <lineage>
        <taxon>Eukaryota</taxon>
        <taxon>Metazoa</taxon>
        <taxon>Chordata</taxon>
        <taxon>Craniata</taxon>
        <taxon>Vertebrata</taxon>
        <taxon>Euteleostomi</taxon>
        <taxon>Actinopterygii</taxon>
        <taxon>Neopterygii</taxon>
        <taxon>Teleostei</taxon>
        <taxon>Neoteleostei</taxon>
        <taxon>Acanthomorphata</taxon>
        <taxon>Carangaria</taxon>
        <taxon>Pleuronectiformes</taxon>
        <taxon>Pleuronectoidei</taxon>
        <taxon>Scophthalmidae</taxon>
        <taxon>Scophthalmus</taxon>
    </lineage>
</organism>
<gene>
    <name evidence="1" type="ORF">SMAX5B_014580</name>
</gene>
<dbReference type="EMBL" id="CP026253">
    <property type="protein sequence ID" value="AWP10101.1"/>
    <property type="molecule type" value="Genomic_DNA"/>
</dbReference>
<sequence>MTSRKPVRDEPAEGVDGEVAWVKPNTRVSGEEAVQTERTHFVHGNNNTTADNTEMNTEIIILRLQLQRRLYESVR</sequence>
<protein>
    <submittedName>
        <fullName evidence="1">Uncharacterized protein</fullName>
    </submittedName>
</protein>
<keyword evidence="2" id="KW-1185">Reference proteome</keyword>
<evidence type="ECO:0000313" key="1">
    <source>
        <dbReference type="EMBL" id="AWP10101.1"/>
    </source>
</evidence>
<dbReference type="Proteomes" id="UP000246464">
    <property type="component" value="Chromosome 11"/>
</dbReference>
<evidence type="ECO:0000313" key="2">
    <source>
        <dbReference type="Proteomes" id="UP000246464"/>
    </source>
</evidence>
<name>A0A2U9C0R6_SCOMX</name>
<dbReference type="AlphaFoldDB" id="A0A2U9C0R6"/>
<accession>A0A2U9C0R6</accession>